<proteinExistence type="predicted"/>
<dbReference type="AlphaFoldDB" id="A0A6A4N5K8"/>
<dbReference type="Proteomes" id="UP000447434">
    <property type="component" value="Chromosome 21"/>
</dbReference>
<protein>
    <submittedName>
        <fullName evidence="1">Putative transcription factor WD40-like family</fullName>
    </submittedName>
</protein>
<sequence>MYISLSLVESKRAKHHQLKLHSFSTLVMALSCLFSPRFLAFIVVLSAIPVAIIVPLERAQPATHVYHYHGTGWLRECSKWDADNNRFIVSFIEGGLGVVPVPEKDDSKVPLEEVTVVKELNLGKNSSFGLTIDRKRNRVLVVYADLLGNRFGALGAYDLSTWNRLFLTQLAGPNDEKSFANDVAVDAKGNAYVTDIKNNKIWKVSVDGKLLSIIRNPLLTPKEWYKRFIGINGIIYHPDGFLLVVQTWSGTLFKIDLTKGEEVKVIKVAGGPLLMADGLELLSPTKLVVSGFVSRLVESSDGWNTASVVAKFGGIRHRIATTTTIKDGKVYINHAAGLGYPRKKHAIVEAPF</sequence>
<accession>A0A6A4N5K8</accession>
<comment type="caution">
    <text evidence="1">The sequence shown here is derived from an EMBL/GenBank/DDBJ whole genome shotgun (WGS) entry which is preliminary data.</text>
</comment>
<name>A0A6A4N5K8_LUPAL</name>
<dbReference type="SUPFAM" id="SSF63829">
    <property type="entry name" value="Calcium-dependent phosphotriesterase"/>
    <property type="match status" value="1"/>
</dbReference>
<dbReference type="InterPro" id="IPR053224">
    <property type="entry name" value="Sensory_adhesion_molecule"/>
</dbReference>
<dbReference type="GO" id="GO:0005783">
    <property type="term" value="C:endoplasmic reticulum"/>
    <property type="evidence" value="ECO:0007669"/>
    <property type="project" value="TreeGrafter"/>
</dbReference>
<dbReference type="PANTHER" id="PTHR31460:SF0">
    <property type="entry name" value="CALCIUM-DEPENDENT PHOSPHOTRIESTERASE SUPERFAMILY PROTEIN-RELATED"/>
    <property type="match status" value="1"/>
</dbReference>
<evidence type="ECO:0000313" key="2">
    <source>
        <dbReference type="Proteomes" id="UP000447434"/>
    </source>
</evidence>
<evidence type="ECO:0000313" key="1">
    <source>
        <dbReference type="EMBL" id="KAE9589496.1"/>
    </source>
</evidence>
<organism evidence="1 2">
    <name type="scientific">Lupinus albus</name>
    <name type="common">White lupine</name>
    <name type="synonym">Lupinus termis</name>
    <dbReference type="NCBI Taxonomy" id="3870"/>
    <lineage>
        <taxon>Eukaryota</taxon>
        <taxon>Viridiplantae</taxon>
        <taxon>Streptophyta</taxon>
        <taxon>Embryophyta</taxon>
        <taxon>Tracheophyta</taxon>
        <taxon>Spermatophyta</taxon>
        <taxon>Magnoliopsida</taxon>
        <taxon>eudicotyledons</taxon>
        <taxon>Gunneridae</taxon>
        <taxon>Pentapetalae</taxon>
        <taxon>rosids</taxon>
        <taxon>fabids</taxon>
        <taxon>Fabales</taxon>
        <taxon>Fabaceae</taxon>
        <taxon>Papilionoideae</taxon>
        <taxon>50 kb inversion clade</taxon>
        <taxon>genistoids sensu lato</taxon>
        <taxon>core genistoids</taxon>
        <taxon>Genisteae</taxon>
        <taxon>Lupinus</taxon>
    </lineage>
</organism>
<keyword evidence="2" id="KW-1185">Reference proteome</keyword>
<dbReference type="EMBL" id="WOCE01000021">
    <property type="protein sequence ID" value="KAE9589496.1"/>
    <property type="molecule type" value="Genomic_DNA"/>
</dbReference>
<gene>
    <name evidence="1" type="ORF">Lalb_Chr21g0309601</name>
</gene>
<dbReference type="OrthoDB" id="1902639at2759"/>
<dbReference type="InterPro" id="IPR011042">
    <property type="entry name" value="6-blade_b-propeller_TolB-like"/>
</dbReference>
<dbReference type="Gene3D" id="2.120.10.30">
    <property type="entry name" value="TolB, C-terminal domain"/>
    <property type="match status" value="1"/>
</dbReference>
<dbReference type="PANTHER" id="PTHR31460">
    <property type="match status" value="1"/>
</dbReference>
<reference evidence="2" key="1">
    <citation type="journal article" date="2020" name="Nat. Commun.">
        <title>Genome sequence of the cluster root forming white lupin.</title>
        <authorList>
            <person name="Hufnagel B."/>
            <person name="Marques A."/>
            <person name="Soriano A."/>
            <person name="Marques L."/>
            <person name="Divol F."/>
            <person name="Doumas P."/>
            <person name="Sallet E."/>
            <person name="Mancinotti D."/>
            <person name="Carrere S."/>
            <person name="Marande W."/>
            <person name="Arribat S."/>
            <person name="Keller J."/>
            <person name="Huneau C."/>
            <person name="Blein T."/>
            <person name="Aime D."/>
            <person name="Laguerre M."/>
            <person name="Taylor J."/>
            <person name="Schubert V."/>
            <person name="Nelson M."/>
            <person name="Geu-Flores F."/>
            <person name="Crespi M."/>
            <person name="Gallardo-Guerrero K."/>
            <person name="Delaux P.-M."/>
            <person name="Salse J."/>
            <person name="Berges H."/>
            <person name="Guyot R."/>
            <person name="Gouzy J."/>
            <person name="Peret B."/>
        </authorList>
    </citation>
    <scope>NUCLEOTIDE SEQUENCE [LARGE SCALE GENOMIC DNA]</scope>
    <source>
        <strain evidence="2">cv. Amiga</strain>
    </source>
</reference>